<proteinExistence type="inferred from homology"/>
<protein>
    <recommendedName>
        <fullName evidence="4">aldose 1-epimerase</fullName>
        <ecNumber evidence="4">5.1.3.3</ecNumber>
    </recommendedName>
</protein>
<dbReference type="GO" id="GO:0004034">
    <property type="term" value="F:aldose 1-epimerase activity"/>
    <property type="evidence" value="ECO:0007669"/>
    <property type="project" value="UniProtKB-EC"/>
</dbReference>
<dbReference type="GO" id="GO:0005737">
    <property type="term" value="C:cytoplasm"/>
    <property type="evidence" value="ECO:0007669"/>
    <property type="project" value="TreeGrafter"/>
</dbReference>
<dbReference type="PANTHER" id="PTHR10091:SF0">
    <property type="entry name" value="GALACTOSE MUTAROTASE"/>
    <property type="match status" value="1"/>
</dbReference>
<keyword evidence="6" id="KW-0119">Carbohydrate metabolism</keyword>
<dbReference type="GO" id="GO:0033499">
    <property type="term" value="P:galactose catabolic process via UDP-galactose, Leloir pathway"/>
    <property type="evidence" value="ECO:0007669"/>
    <property type="project" value="TreeGrafter"/>
</dbReference>
<reference evidence="7" key="1">
    <citation type="submission" date="2019-08" db="EMBL/GenBank/DDBJ databases">
        <authorList>
            <person name="Kucharzyk K."/>
            <person name="Murdoch R.W."/>
            <person name="Higgins S."/>
            <person name="Loffler F."/>
        </authorList>
    </citation>
    <scope>NUCLEOTIDE SEQUENCE</scope>
</reference>
<comment type="catalytic activity">
    <reaction evidence="1">
        <text>alpha-D-glucose = beta-D-glucose</text>
        <dbReference type="Rhea" id="RHEA:10264"/>
        <dbReference type="ChEBI" id="CHEBI:15903"/>
        <dbReference type="ChEBI" id="CHEBI:17925"/>
        <dbReference type="EC" id="5.1.3.3"/>
    </reaction>
</comment>
<name>A0A645C3Z7_9ZZZZ</name>
<dbReference type="AlphaFoldDB" id="A0A645C3Z7"/>
<accession>A0A645C3Z7</accession>
<evidence type="ECO:0000256" key="1">
    <source>
        <dbReference type="ARBA" id="ARBA00001614"/>
    </source>
</evidence>
<sequence>MQVTVLDYGGIIQSVLVPTPGGAVDVVLGFDSPHGYQNVDGYLGALIGRNANRLGDAFIEIGGCRFALTANEGTKQLHGGLAGFNQKLFDVSVIEGGIALRCESMDGEEGYPGTLSLTASYTLQNGNALSLDYFASCTKDTVVNITNHSYFNLNGGGDAMQHTLRLNANRMTPMDALSLPDGSFAQVAGTPFDFTTPHTLAQRIDANDSQLVFGNGYDHNFVLDRPEGAQGCTLAAVLTGDESGIAMECTTTCPGIQLYTANFLNSGDIAGKGGAPYRPRQAVCLETQYFPNANICKNFPSTVLRAGKAYHETTIYSFSHR</sequence>
<dbReference type="InterPro" id="IPR015443">
    <property type="entry name" value="Aldose_1-epimerase"/>
</dbReference>
<organism evidence="7">
    <name type="scientific">bioreactor metagenome</name>
    <dbReference type="NCBI Taxonomy" id="1076179"/>
    <lineage>
        <taxon>unclassified sequences</taxon>
        <taxon>metagenomes</taxon>
        <taxon>ecological metagenomes</taxon>
    </lineage>
</organism>
<evidence type="ECO:0000256" key="5">
    <source>
        <dbReference type="ARBA" id="ARBA00023235"/>
    </source>
</evidence>
<dbReference type="InterPro" id="IPR008183">
    <property type="entry name" value="Aldose_1/G6P_1-epimerase"/>
</dbReference>
<comment type="caution">
    <text evidence="7">The sequence shown here is derived from an EMBL/GenBank/DDBJ whole genome shotgun (WGS) entry which is preliminary data.</text>
</comment>
<evidence type="ECO:0000313" key="7">
    <source>
        <dbReference type="EMBL" id="MPM72372.1"/>
    </source>
</evidence>
<keyword evidence="5 7" id="KW-0413">Isomerase</keyword>
<dbReference type="CDD" id="cd09019">
    <property type="entry name" value="galactose_mutarotase_like"/>
    <property type="match status" value="1"/>
</dbReference>
<dbReference type="PIRSF" id="PIRSF005096">
    <property type="entry name" value="GALM"/>
    <property type="match status" value="1"/>
</dbReference>
<dbReference type="Pfam" id="PF01263">
    <property type="entry name" value="Aldose_epim"/>
    <property type="match status" value="1"/>
</dbReference>
<dbReference type="GO" id="GO:0006006">
    <property type="term" value="P:glucose metabolic process"/>
    <property type="evidence" value="ECO:0007669"/>
    <property type="project" value="TreeGrafter"/>
</dbReference>
<evidence type="ECO:0000256" key="4">
    <source>
        <dbReference type="ARBA" id="ARBA00013185"/>
    </source>
</evidence>
<evidence type="ECO:0000256" key="2">
    <source>
        <dbReference type="ARBA" id="ARBA00005028"/>
    </source>
</evidence>
<dbReference type="InterPro" id="IPR047215">
    <property type="entry name" value="Galactose_mutarotase-like"/>
</dbReference>
<dbReference type="GO" id="GO:0030246">
    <property type="term" value="F:carbohydrate binding"/>
    <property type="evidence" value="ECO:0007669"/>
    <property type="project" value="InterPro"/>
</dbReference>
<gene>
    <name evidence="7" type="primary">mro_18</name>
    <name evidence="7" type="ORF">SDC9_119346</name>
</gene>
<dbReference type="PROSITE" id="PS00545">
    <property type="entry name" value="ALDOSE_1_EPIMERASE"/>
    <property type="match status" value="1"/>
</dbReference>
<dbReference type="EMBL" id="VSSQ01024706">
    <property type="protein sequence ID" value="MPM72372.1"/>
    <property type="molecule type" value="Genomic_DNA"/>
</dbReference>
<comment type="pathway">
    <text evidence="2">Carbohydrate metabolism; hexose metabolism.</text>
</comment>
<evidence type="ECO:0000256" key="3">
    <source>
        <dbReference type="ARBA" id="ARBA00006206"/>
    </source>
</evidence>
<dbReference type="SUPFAM" id="SSF74650">
    <property type="entry name" value="Galactose mutarotase-like"/>
    <property type="match status" value="1"/>
</dbReference>
<dbReference type="Gene3D" id="2.70.98.10">
    <property type="match status" value="1"/>
</dbReference>
<dbReference type="EC" id="5.1.3.3" evidence="4"/>
<dbReference type="NCBIfam" id="NF008277">
    <property type="entry name" value="PRK11055.1"/>
    <property type="match status" value="1"/>
</dbReference>
<dbReference type="InterPro" id="IPR018052">
    <property type="entry name" value="Ald1_epimerase_CS"/>
</dbReference>
<dbReference type="UniPathway" id="UPA00242"/>
<dbReference type="PANTHER" id="PTHR10091">
    <property type="entry name" value="ALDOSE-1-EPIMERASE"/>
    <property type="match status" value="1"/>
</dbReference>
<evidence type="ECO:0000256" key="6">
    <source>
        <dbReference type="ARBA" id="ARBA00023277"/>
    </source>
</evidence>
<dbReference type="InterPro" id="IPR011013">
    <property type="entry name" value="Gal_mutarotase_sf_dom"/>
</dbReference>
<dbReference type="InterPro" id="IPR014718">
    <property type="entry name" value="GH-type_carb-bd"/>
</dbReference>
<comment type="similarity">
    <text evidence="3">Belongs to the aldose epimerase family.</text>
</comment>